<gene>
    <name evidence="3" type="ORF">ABL78_1163</name>
</gene>
<evidence type="ECO:0000256" key="1">
    <source>
        <dbReference type="SAM" id="Coils"/>
    </source>
</evidence>
<name>A0A0N1PDW2_LEPSE</name>
<feature type="region of interest" description="Disordered" evidence="2">
    <location>
        <begin position="1022"/>
        <end position="1354"/>
    </location>
</feature>
<feature type="compositionally biased region" description="Low complexity" evidence="2">
    <location>
        <begin position="1050"/>
        <end position="1062"/>
    </location>
</feature>
<feature type="compositionally biased region" description="Basic and acidic residues" evidence="2">
    <location>
        <begin position="1255"/>
        <end position="1269"/>
    </location>
</feature>
<dbReference type="PANTHER" id="PTHR44927:SF1">
    <property type="entry name" value="FK506-BINDING PROTEIN 15"/>
    <property type="match status" value="1"/>
</dbReference>
<dbReference type="VEuPathDB" id="TriTrypDB:Lsey_0017_0620"/>
<organism evidence="3 4">
    <name type="scientific">Leptomonas seymouri</name>
    <dbReference type="NCBI Taxonomy" id="5684"/>
    <lineage>
        <taxon>Eukaryota</taxon>
        <taxon>Discoba</taxon>
        <taxon>Euglenozoa</taxon>
        <taxon>Kinetoplastea</taxon>
        <taxon>Metakinetoplastina</taxon>
        <taxon>Trypanosomatida</taxon>
        <taxon>Trypanosomatidae</taxon>
        <taxon>Leishmaniinae</taxon>
        <taxon>Leptomonas</taxon>
    </lineage>
</organism>
<reference evidence="3 4" key="1">
    <citation type="journal article" date="2015" name="PLoS Pathog.">
        <title>Leptomonas seymouri: Adaptations to the Dixenous Life Cycle Analyzed by Genome Sequencing, Transcriptome Profiling and Co-infection with Leishmania donovani.</title>
        <authorList>
            <person name="Kraeva N."/>
            <person name="Butenko A."/>
            <person name="Hlavacova J."/>
            <person name="Kostygov A."/>
            <person name="Myskova J."/>
            <person name="Grybchuk D."/>
            <person name="Lestinova T."/>
            <person name="Votypka J."/>
            <person name="Volf P."/>
            <person name="Opperdoes F."/>
            <person name="Flegontov P."/>
            <person name="Lukes J."/>
            <person name="Yurchenko V."/>
        </authorList>
    </citation>
    <scope>NUCLEOTIDE SEQUENCE [LARGE SCALE GENOMIC DNA]</scope>
    <source>
        <strain evidence="3 4">ATCC 30220</strain>
    </source>
</reference>
<dbReference type="Proteomes" id="UP000038009">
    <property type="component" value="Unassembled WGS sequence"/>
</dbReference>
<feature type="coiled-coil region" evidence="1">
    <location>
        <begin position="625"/>
        <end position="677"/>
    </location>
</feature>
<feature type="coiled-coil region" evidence="1">
    <location>
        <begin position="515"/>
        <end position="542"/>
    </location>
</feature>
<feature type="coiled-coil region" evidence="1">
    <location>
        <begin position="406"/>
        <end position="486"/>
    </location>
</feature>
<evidence type="ECO:0000313" key="3">
    <source>
        <dbReference type="EMBL" id="KPI89783.1"/>
    </source>
</evidence>
<dbReference type="PANTHER" id="PTHR44927">
    <property type="entry name" value="FK506-BINDING PROTEIN 15"/>
    <property type="match status" value="1"/>
</dbReference>
<evidence type="ECO:0000256" key="2">
    <source>
        <dbReference type="SAM" id="MobiDB-lite"/>
    </source>
</evidence>
<proteinExistence type="predicted"/>
<feature type="compositionally biased region" description="Acidic residues" evidence="2">
    <location>
        <begin position="1344"/>
        <end position="1354"/>
    </location>
</feature>
<comment type="caution">
    <text evidence="3">The sequence shown here is derived from an EMBL/GenBank/DDBJ whole genome shotgun (WGS) entry which is preliminary data.</text>
</comment>
<keyword evidence="1" id="KW-0175">Coiled coil</keyword>
<feature type="compositionally biased region" description="Low complexity" evidence="2">
    <location>
        <begin position="1221"/>
        <end position="1236"/>
    </location>
</feature>
<evidence type="ECO:0000313" key="4">
    <source>
        <dbReference type="Proteomes" id="UP000038009"/>
    </source>
</evidence>
<protein>
    <submittedName>
        <fullName evidence="3">Uncharacterized protein</fullName>
    </submittedName>
</protein>
<sequence>MKQETVCATPVEIFSVSDSGASTSKGMCVCAVVALPSRPPKYTLVCYNTQQVTLCVARMNWMDAQSTSLRLVVDPSGHTSFTDDAGQRWTLFFAEEVQLIRFLACVGVAFYSLYGAPVTSIFYQDLSLPSSSLQLRADHRASVSFCEFELCERNGICSVGKMNEQRGGHDASPPYAFRPKPSAMQLSDACFGFEGSVLGMQEDDRRVFVIPPGYTKCASDALTTVATVGAVYVVQLLRVEHLQEDEEVNAPAAAGNGNAGASSVAAAAAPPAVYAATAEAEDASNVRALALVGPYAAAVAAPTQVPPATSAVPAFLSPSGIPAEHMSVLRNVELGVGAAVASARDVHGVASILSQGWHQFVERPKPSLLSNGELLAQVQRVVAEEEAAQVQLDKCDRLFHSLDARNRELQQRIDRSTIESQRLLEEKNNAATKAMDARLEKDRQLVRLKDALLLKRQEREDLQRHITALQRTVEVSNEELRQVQGKRDIHQVEVSSMAERLSAMQETVSEERRRNAALVAKIAATEESLKKAQAQQRIAEGQLTTVRGLAEKERLHYVQIMEEERHHRAQDSELLRQDILHELDSRERQYQVDRHRIAEEEFARGLRDGKAEGRQAAETDLLGHQEELRLNLQRAKTEVEAAKEEVRRSIESAMALRRTLGGKVSEMKEQLAEATRKQTKQQYQLAQWQTRCRTVRDTISEHWRTLIRYATHPCTRDELLAMMSAVRAAEEESYAEDAEGKEGLVRVDLQFQSALWQQSRSKSVEQRLQWISVDMVDMYVKGAGYHFDHEWLQPITEAHNATLWAVAELYAQQHGSRKPFDLGVQEAQERYALQQQWWVSIKSMKDWLATQRTAQEAVKAEEAKERQTLWKAYVDGGDAIVLCCAAQLRDQRLLLQDEMKGRDELVAEELKLRKHLPTDAQHMWMADCAAALHVLEEEEEAARAGLEAEAHTANSGIHFQFAYAHRSVGEVVLRRTQQEGACAEEAEARLALEREATAQLEKLMKEAAAALAPSSLPPPAVAGQPIAWSPPSATAVESITQHDEQRSETANGAGAEAARASGTQLPPSPSAQADVPATASATTEDPLPAPHHVDPPSPPHSPPVPPFTLADSPRVRRDVPMYPALEGSSSHAGRLRDDTFFSEVPPPLSPSDADAEVEESADERNAEKSAAPPPPPSSSSPHASVLQQRAPSAREQQNAPCMDRNAPPPLPSDEDDVDGMPTSPSSSALSGDSPSSIALPPQVAKARAALQPSADTRHDDVFADEEQARDTGPALAASSKAKHRFGQSSSEDDDATEDSEGRAARGPRRPSPLPVRRRAAGKSGPPPPSSAVSALAKPKLFDSSDSDEALEEKK</sequence>
<accession>A0A0N1PDW2</accession>
<dbReference type="OrthoDB" id="273356at2759"/>
<dbReference type="OMA" id="PAEHMSV"/>
<feature type="compositionally biased region" description="Polar residues" evidence="2">
    <location>
        <begin position="1185"/>
        <end position="1199"/>
    </location>
</feature>
<keyword evidence="4" id="KW-1185">Reference proteome</keyword>
<dbReference type="EMBL" id="LJSK01000017">
    <property type="protein sequence ID" value="KPI89783.1"/>
    <property type="molecule type" value="Genomic_DNA"/>
</dbReference>
<feature type="compositionally biased region" description="Pro residues" evidence="2">
    <location>
        <begin position="1095"/>
        <end position="1106"/>
    </location>
</feature>